<dbReference type="Proteomes" id="UP001139193">
    <property type="component" value="Unassembled WGS sequence"/>
</dbReference>
<gene>
    <name evidence="1" type="ORF">MON38_18520</name>
</gene>
<keyword evidence="2" id="KW-1185">Reference proteome</keyword>
<reference evidence="1" key="1">
    <citation type="submission" date="2022-03" db="EMBL/GenBank/DDBJ databases">
        <title>Bacterial whole genome sequence for Hymenobacter sp. DH14.</title>
        <authorList>
            <person name="Le V."/>
        </authorList>
    </citation>
    <scope>NUCLEOTIDE SEQUENCE</scope>
    <source>
        <strain evidence="1">DH14</strain>
    </source>
</reference>
<accession>A0A9X1VJU0</accession>
<protein>
    <submittedName>
        <fullName evidence="1">Uncharacterized protein</fullName>
    </submittedName>
</protein>
<sequence>MHCAAPSIRAKGEAEVSAILHVNTRVEGAVAYSPLSHVLVRAAGSLKKDQNDSIYFRVKQFEAAVGGYWPLREYWVVGALVGGGAGHNQRGFRDVGLFGSSSVVTYRQYDGQYRKIFGEAYAMYQRRIGSVGVASRLTQVHFDELSDRGIALGPASTLRLEPMVFGRMGPYAGRFNCLQFQVAAGLSVDCSSRRATDYSTRNVFDNSLFVSFGAVFYPHRLSKRAPQP</sequence>
<evidence type="ECO:0000313" key="2">
    <source>
        <dbReference type="Proteomes" id="UP001139193"/>
    </source>
</evidence>
<name>A0A9X1VJU0_9BACT</name>
<organism evidence="1 2">
    <name type="scientific">Hymenobacter cyanobacteriorum</name>
    <dbReference type="NCBI Taxonomy" id="2926463"/>
    <lineage>
        <taxon>Bacteria</taxon>
        <taxon>Pseudomonadati</taxon>
        <taxon>Bacteroidota</taxon>
        <taxon>Cytophagia</taxon>
        <taxon>Cytophagales</taxon>
        <taxon>Hymenobacteraceae</taxon>
        <taxon>Hymenobacter</taxon>
    </lineage>
</organism>
<dbReference type="RefSeq" id="WP_241937648.1">
    <property type="nucleotide sequence ID" value="NZ_JALBGC010000005.1"/>
</dbReference>
<dbReference type="AlphaFoldDB" id="A0A9X1VJU0"/>
<evidence type="ECO:0000313" key="1">
    <source>
        <dbReference type="EMBL" id="MCI1189422.1"/>
    </source>
</evidence>
<comment type="caution">
    <text evidence="1">The sequence shown here is derived from an EMBL/GenBank/DDBJ whole genome shotgun (WGS) entry which is preliminary data.</text>
</comment>
<proteinExistence type="predicted"/>
<dbReference type="EMBL" id="JALBGC010000005">
    <property type="protein sequence ID" value="MCI1189422.1"/>
    <property type="molecule type" value="Genomic_DNA"/>
</dbReference>